<evidence type="ECO:0000259" key="8">
    <source>
        <dbReference type="Pfam" id="PF17403"/>
    </source>
</evidence>
<keyword evidence="5" id="KW-0687">Ribonucleoprotein</keyword>
<feature type="domain" description="Nrap protein" evidence="12">
    <location>
        <begin position="980"/>
        <end position="1107"/>
    </location>
</feature>
<evidence type="ECO:0000256" key="2">
    <source>
        <dbReference type="ARBA" id="ARBA00006674"/>
    </source>
</evidence>
<dbReference type="PANTHER" id="PTHR17972:SF0">
    <property type="entry name" value="NUCLEOLAR PROTEIN 6"/>
    <property type="match status" value="1"/>
</dbReference>
<feature type="domain" description="Nrap protein" evidence="7">
    <location>
        <begin position="179"/>
        <end position="318"/>
    </location>
</feature>
<sequence>MSSYTGKRRKLSPCPDSALHTQNSTHSYATLGADRSLKMDGSNGLKPTDTSNLTRHMGNAGSVEISLASGLYKSSFFKLQLDELIAESRPPYDIQLATTKDTLHELKDLIENLPEQPAKQALEAEKDLRQSHGVAVPYPEPRPGKDTKYSVMFARPANVNVVGSFALRTGSKTVAPYVVDMSVTMPNSIFREKDYTNYRYFHKRAYYVACIAAGIRNKKSLGLNLKFELQDGDPLRPTVILQPPPSSRSGNGGSKFQIRIITAVEGTLFPIRRTLPMKSSIRRGLEEEEKHREPTPLYNSCLRSEATVADYHKLLSSAVFSCASFKDACVLGRIWLRQRGYGSSFRSGGFGGFEFSVLMALLLEGGGPNGKPVFLKSYSSYQLFKAAIQFLAGKDLTDPLLFAAPDVLFPSGAPVVYDDKRGLNILYKMTPWSYSLLRREAGITLRMLNESRDDHFEKVFILKIDEPLLRFDRLMTLSVAENGDALDTFHQERAIYELLLNALGNRVDLIHISSPSSSPWSVEMKAPRKSGKLSLLVGLLLNSENATRLVDHGPSAEEKEAATSFREFWGEKAELRRFKDGSIRESLVWSEDSSSSIVHQILLHVLNRHFHYSEDSISYFGDEFDKQLRNNGDGILLYSSPAFQLINNAFSTLEKSIQTMEGVPLTVRHLAPASSLLRYTALRVAKNRHANPVDVVLQFESSARWPDDLVAVQMTKVAFLVKIGDALTELGDFSSAQVGLENEQSKILNNTFLDITHVSGVVFRLRIHHDREQTLLERKIKEQGASAQTKQEVSYALSAYKRFFVHCPRLSQALKTLCTRFQLLSPTIRLVKYWFSCHLFDAHVNEELIELIVVRTFTQPHPWETPSSVMAGFLRTLSSISRWDWQHEPITVGLGGELDQSEIETIRTRFAAWRSIDPAMNSVSMFIGSDIDLEGVTWTQYGMPPKVIAARICTLAKAAMKLVRENGPGLDISQLFVPALEPYDFIIHLDSKLLQDRSDSVAKFKNLSASRYPARPGKQDIIKALVCDFQACFSSSILFFYGNEQSDVIAGLWNPQTSKSKSWSLGLAYSTLPEGTSGSGLDATVSINRKAILNEVSRLGSGVITRIDTLEK</sequence>
<evidence type="ECO:0000313" key="14">
    <source>
        <dbReference type="Proteomes" id="UP000184073"/>
    </source>
</evidence>
<evidence type="ECO:0000256" key="4">
    <source>
        <dbReference type="ARBA" id="ARBA00023242"/>
    </source>
</evidence>
<dbReference type="Pfam" id="PF17405">
    <property type="entry name" value="Nrap_D4"/>
    <property type="match status" value="1"/>
</dbReference>
<dbReference type="InterPro" id="IPR035367">
    <property type="entry name" value="Nrap_D2"/>
</dbReference>
<dbReference type="GO" id="GO:0034456">
    <property type="term" value="C:UTP-C complex"/>
    <property type="evidence" value="ECO:0007669"/>
    <property type="project" value="TreeGrafter"/>
</dbReference>
<dbReference type="Proteomes" id="UP000184073">
    <property type="component" value="Unassembled WGS sequence"/>
</dbReference>
<feature type="compositionally biased region" description="Basic residues" evidence="6">
    <location>
        <begin position="1"/>
        <end position="11"/>
    </location>
</feature>
<dbReference type="GeneID" id="63727678"/>
<feature type="domain" description="Nrap protein" evidence="8">
    <location>
        <begin position="324"/>
        <end position="463"/>
    </location>
</feature>
<evidence type="ECO:0000259" key="9">
    <source>
        <dbReference type="Pfam" id="PF17404"/>
    </source>
</evidence>
<feature type="domain" description="Nrap protein" evidence="11">
    <location>
        <begin position="821"/>
        <end position="978"/>
    </location>
</feature>
<dbReference type="GO" id="GO:0006364">
    <property type="term" value="P:rRNA processing"/>
    <property type="evidence" value="ECO:0007669"/>
    <property type="project" value="UniProtKB-KW"/>
</dbReference>
<dbReference type="RefSeq" id="XP_040666744.1">
    <property type="nucleotide sequence ID" value="XM_040812167.1"/>
</dbReference>
<dbReference type="InterPro" id="IPR035368">
    <property type="entry name" value="Nrap_D3"/>
</dbReference>
<accession>A0A1L9PHK2</accession>
<dbReference type="Pfam" id="PF03813">
    <property type="entry name" value="Nrap"/>
    <property type="match status" value="1"/>
</dbReference>
<dbReference type="InterPro" id="IPR035371">
    <property type="entry name" value="Nrap_D6"/>
</dbReference>
<evidence type="ECO:0000259" key="11">
    <source>
        <dbReference type="Pfam" id="PF17406"/>
    </source>
</evidence>
<evidence type="ECO:0000259" key="7">
    <source>
        <dbReference type="Pfam" id="PF03813"/>
    </source>
</evidence>
<feature type="domain" description="Nrap protein" evidence="10">
    <location>
        <begin position="624"/>
        <end position="819"/>
    </location>
</feature>
<reference evidence="14" key="1">
    <citation type="journal article" date="2017" name="Genome Biol.">
        <title>Comparative genomics reveals high biological diversity and specific adaptations in the industrially and medically important fungal genus Aspergillus.</title>
        <authorList>
            <person name="de Vries R.P."/>
            <person name="Riley R."/>
            <person name="Wiebenga A."/>
            <person name="Aguilar-Osorio G."/>
            <person name="Amillis S."/>
            <person name="Uchima C.A."/>
            <person name="Anderluh G."/>
            <person name="Asadollahi M."/>
            <person name="Askin M."/>
            <person name="Barry K."/>
            <person name="Battaglia E."/>
            <person name="Bayram O."/>
            <person name="Benocci T."/>
            <person name="Braus-Stromeyer S.A."/>
            <person name="Caldana C."/>
            <person name="Canovas D."/>
            <person name="Cerqueira G.C."/>
            <person name="Chen F."/>
            <person name="Chen W."/>
            <person name="Choi C."/>
            <person name="Clum A."/>
            <person name="Dos Santos R.A."/>
            <person name="Damasio A.R."/>
            <person name="Diallinas G."/>
            <person name="Emri T."/>
            <person name="Fekete E."/>
            <person name="Flipphi M."/>
            <person name="Freyberg S."/>
            <person name="Gallo A."/>
            <person name="Gournas C."/>
            <person name="Habgood R."/>
            <person name="Hainaut M."/>
            <person name="Harispe M.L."/>
            <person name="Henrissat B."/>
            <person name="Hilden K.S."/>
            <person name="Hope R."/>
            <person name="Hossain A."/>
            <person name="Karabika E."/>
            <person name="Karaffa L."/>
            <person name="Karanyi Z."/>
            <person name="Krasevec N."/>
            <person name="Kuo A."/>
            <person name="Kusch H."/>
            <person name="LaButti K."/>
            <person name="Lagendijk E.L."/>
            <person name="Lapidus A."/>
            <person name="Levasseur A."/>
            <person name="Lindquist E."/>
            <person name="Lipzen A."/>
            <person name="Logrieco A.F."/>
            <person name="MacCabe A."/>
            <person name="Maekelae M.R."/>
            <person name="Malavazi I."/>
            <person name="Melin P."/>
            <person name="Meyer V."/>
            <person name="Mielnichuk N."/>
            <person name="Miskei M."/>
            <person name="Molnar A.P."/>
            <person name="Mule G."/>
            <person name="Ngan C.Y."/>
            <person name="Orejas M."/>
            <person name="Orosz E."/>
            <person name="Ouedraogo J.P."/>
            <person name="Overkamp K.M."/>
            <person name="Park H.-S."/>
            <person name="Perrone G."/>
            <person name="Piumi F."/>
            <person name="Punt P.J."/>
            <person name="Ram A.F."/>
            <person name="Ramon A."/>
            <person name="Rauscher S."/>
            <person name="Record E."/>
            <person name="Riano-Pachon D.M."/>
            <person name="Robert V."/>
            <person name="Roehrig J."/>
            <person name="Ruller R."/>
            <person name="Salamov A."/>
            <person name="Salih N.S."/>
            <person name="Samson R.A."/>
            <person name="Sandor E."/>
            <person name="Sanguinetti M."/>
            <person name="Schuetze T."/>
            <person name="Sepcic K."/>
            <person name="Shelest E."/>
            <person name="Sherlock G."/>
            <person name="Sophianopoulou V."/>
            <person name="Squina F.M."/>
            <person name="Sun H."/>
            <person name="Susca A."/>
            <person name="Todd R.B."/>
            <person name="Tsang A."/>
            <person name="Unkles S.E."/>
            <person name="van de Wiele N."/>
            <person name="van Rossen-Uffink D."/>
            <person name="Oliveira J.V."/>
            <person name="Vesth T.C."/>
            <person name="Visser J."/>
            <person name="Yu J.-H."/>
            <person name="Zhou M."/>
            <person name="Andersen M.R."/>
            <person name="Archer D.B."/>
            <person name="Baker S.E."/>
            <person name="Benoit I."/>
            <person name="Brakhage A.A."/>
            <person name="Braus G.H."/>
            <person name="Fischer R."/>
            <person name="Frisvad J.C."/>
            <person name="Goldman G.H."/>
            <person name="Houbraken J."/>
            <person name="Oakley B."/>
            <person name="Pocsi I."/>
            <person name="Scazzocchio C."/>
            <person name="Seiboth B."/>
            <person name="vanKuyk P.A."/>
            <person name="Wortman J."/>
            <person name="Dyer P.S."/>
            <person name="Grigoriev I.V."/>
        </authorList>
    </citation>
    <scope>NUCLEOTIDE SEQUENCE [LARGE SCALE GENOMIC DNA]</scope>
    <source>
        <strain evidence="14">CBS 583.65</strain>
    </source>
</reference>
<comment type="similarity">
    <text evidence="2 5">Belongs to the NRAP family.</text>
</comment>
<dbReference type="EMBL" id="KV878127">
    <property type="protein sequence ID" value="OJJ00982.1"/>
    <property type="molecule type" value="Genomic_DNA"/>
</dbReference>
<dbReference type="Gene3D" id="1.10.1410.10">
    <property type="match status" value="1"/>
</dbReference>
<evidence type="ECO:0000259" key="10">
    <source>
        <dbReference type="Pfam" id="PF17405"/>
    </source>
</evidence>
<dbReference type="AlphaFoldDB" id="A0A1L9PHK2"/>
<dbReference type="VEuPathDB" id="FungiDB:ASPVEDRAFT_40501"/>
<dbReference type="GO" id="GO:0003723">
    <property type="term" value="F:RNA binding"/>
    <property type="evidence" value="ECO:0007669"/>
    <property type="project" value="UniProtKB-KW"/>
</dbReference>
<dbReference type="GO" id="GO:0006409">
    <property type="term" value="P:tRNA export from nucleus"/>
    <property type="evidence" value="ECO:0007669"/>
    <property type="project" value="TreeGrafter"/>
</dbReference>
<dbReference type="PANTHER" id="PTHR17972">
    <property type="entry name" value="NUCLEOLAR RNA-ASSOCIATED PROTEIN"/>
    <property type="match status" value="1"/>
</dbReference>
<evidence type="ECO:0000256" key="5">
    <source>
        <dbReference type="RuleBase" id="RU364032"/>
    </source>
</evidence>
<dbReference type="GO" id="GO:0032545">
    <property type="term" value="C:CURI complex"/>
    <property type="evidence" value="ECO:0007669"/>
    <property type="project" value="TreeGrafter"/>
</dbReference>
<gene>
    <name evidence="13" type="ORF">ASPVEDRAFT_40501</name>
</gene>
<dbReference type="OrthoDB" id="10251401at2759"/>
<dbReference type="InterPro" id="IPR035082">
    <property type="entry name" value="Nrap_D1"/>
</dbReference>
<dbReference type="Gene3D" id="3.30.70.3030">
    <property type="match status" value="1"/>
</dbReference>
<evidence type="ECO:0000313" key="13">
    <source>
        <dbReference type="EMBL" id="OJJ00982.1"/>
    </source>
</evidence>
<dbReference type="Pfam" id="PF17407">
    <property type="entry name" value="Nrap_D6"/>
    <property type="match status" value="1"/>
</dbReference>
<keyword evidence="5" id="KW-0698">rRNA processing</keyword>
<keyword evidence="4 5" id="KW-0539">Nucleus</keyword>
<keyword evidence="3 5" id="KW-0694">RNA-binding</keyword>
<dbReference type="GO" id="GO:0032040">
    <property type="term" value="C:small-subunit processome"/>
    <property type="evidence" value="ECO:0007669"/>
    <property type="project" value="TreeGrafter"/>
</dbReference>
<name>A0A1L9PHK2_ASPVE</name>
<proteinExistence type="inferred from homology"/>
<feature type="compositionally biased region" description="Polar residues" evidence="6">
    <location>
        <begin position="19"/>
        <end position="28"/>
    </location>
</feature>
<comment type="subcellular location">
    <subcellularLocation>
        <location evidence="1 5">Nucleus</location>
        <location evidence="1 5">Nucleolus</location>
    </subcellularLocation>
</comment>
<keyword evidence="14" id="KW-1185">Reference proteome</keyword>
<organism evidence="13 14">
    <name type="scientific">Aspergillus versicolor CBS 583.65</name>
    <dbReference type="NCBI Taxonomy" id="1036611"/>
    <lineage>
        <taxon>Eukaryota</taxon>
        <taxon>Fungi</taxon>
        <taxon>Dikarya</taxon>
        <taxon>Ascomycota</taxon>
        <taxon>Pezizomycotina</taxon>
        <taxon>Eurotiomycetes</taxon>
        <taxon>Eurotiomycetidae</taxon>
        <taxon>Eurotiales</taxon>
        <taxon>Aspergillaceae</taxon>
        <taxon>Aspergillus</taxon>
        <taxon>Aspergillus subgen. Nidulantes</taxon>
    </lineage>
</organism>
<dbReference type="STRING" id="1036611.A0A1L9PHK2"/>
<evidence type="ECO:0000256" key="6">
    <source>
        <dbReference type="SAM" id="MobiDB-lite"/>
    </source>
</evidence>
<dbReference type="Pfam" id="PF17404">
    <property type="entry name" value="Nrap_D3"/>
    <property type="match status" value="1"/>
</dbReference>
<evidence type="ECO:0000259" key="12">
    <source>
        <dbReference type="Pfam" id="PF17407"/>
    </source>
</evidence>
<feature type="domain" description="Nrap protein" evidence="9">
    <location>
        <begin position="491"/>
        <end position="611"/>
    </location>
</feature>
<dbReference type="FunFam" id="1.10.1410.10:FF:000014">
    <property type="entry name" value="U3 small nucleolar RNA-associated protein 22"/>
    <property type="match status" value="1"/>
</dbReference>
<dbReference type="Pfam" id="PF17406">
    <property type="entry name" value="Nrap_D5"/>
    <property type="match status" value="1"/>
</dbReference>
<dbReference type="InterPro" id="IPR035370">
    <property type="entry name" value="Nrap_D5"/>
</dbReference>
<evidence type="ECO:0000256" key="1">
    <source>
        <dbReference type="ARBA" id="ARBA00004604"/>
    </source>
</evidence>
<feature type="region of interest" description="Disordered" evidence="6">
    <location>
        <begin position="1"/>
        <end position="55"/>
    </location>
</feature>
<evidence type="ECO:0000256" key="3">
    <source>
        <dbReference type="ARBA" id="ARBA00022884"/>
    </source>
</evidence>
<dbReference type="InterPro" id="IPR035369">
    <property type="entry name" value="Nrap_D4"/>
</dbReference>
<dbReference type="Pfam" id="PF17403">
    <property type="entry name" value="Nrap_D2"/>
    <property type="match status" value="1"/>
</dbReference>
<protein>
    <recommendedName>
        <fullName evidence="5">U3 small nucleolar RNA-associated protein 22</fullName>
    </recommendedName>
</protein>
<keyword evidence="5" id="KW-0690">Ribosome biogenesis</keyword>
<dbReference type="InterPro" id="IPR005554">
    <property type="entry name" value="NOL6/Upt22"/>
</dbReference>